<keyword evidence="1" id="KW-0812">Transmembrane</keyword>
<keyword evidence="1" id="KW-1133">Transmembrane helix</keyword>
<proteinExistence type="predicted"/>
<evidence type="ECO:0000256" key="1">
    <source>
        <dbReference type="SAM" id="Phobius"/>
    </source>
</evidence>
<gene>
    <name evidence="3" type="ORF">E3T28_14745</name>
</gene>
<accession>A0ABY2IWI6</accession>
<dbReference type="InterPro" id="IPR028087">
    <property type="entry name" value="Tad_N"/>
</dbReference>
<evidence type="ECO:0000259" key="2">
    <source>
        <dbReference type="Pfam" id="PF13400"/>
    </source>
</evidence>
<name>A0ABY2IWI6_9MICO</name>
<feature type="transmembrane region" description="Helical" evidence="1">
    <location>
        <begin position="38"/>
        <end position="63"/>
    </location>
</feature>
<organism evidence="3 4">
    <name type="scientific">Cryobacterium sinapicolor</name>
    <dbReference type="NCBI Taxonomy" id="1259236"/>
    <lineage>
        <taxon>Bacteria</taxon>
        <taxon>Bacillati</taxon>
        <taxon>Actinomycetota</taxon>
        <taxon>Actinomycetes</taxon>
        <taxon>Micrococcales</taxon>
        <taxon>Microbacteriaceae</taxon>
        <taxon>Cryobacterium</taxon>
    </lineage>
</organism>
<keyword evidence="4" id="KW-1185">Reference proteome</keyword>
<evidence type="ECO:0000313" key="3">
    <source>
        <dbReference type="EMBL" id="TFC94559.1"/>
    </source>
</evidence>
<evidence type="ECO:0000313" key="4">
    <source>
        <dbReference type="Proteomes" id="UP000297853"/>
    </source>
</evidence>
<reference evidence="3 4" key="1">
    <citation type="submission" date="2019-03" db="EMBL/GenBank/DDBJ databases">
        <title>Genomics of glacier-inhabiting Cryobacterium strains.</title>
        <authorList>
            <person name="Liu Q."/>
            <person name="Xin Y.-H."/>
        </authorList>
    </citation>
    <scope>NUCLEOTIDE SEQUENCE [LARGE SCALE GENOMIC DNA]</scope>
    <source>
        <strain evidence="3 4">TMT1-23-1</strain>
    </source>
</reference>
<protein>
    <recommendedName>
        <fullName evidence="2">Putative Flp pilus-assembly TadG-like N-terminal domain-containing protein</fullName>
    </recommendedName>
</protein>
<sequence>MNGGGAGSAVTGALAGSRVARSQGRLPFRPGDEEGSTLILTIFYGFLSLLLILVVVAATSLYLERKRLLTLADGAALAGAEAFDLGAMAVTADGSGAGLRPSLSSVGVRAAAEEYLAAAPHGRMEEVTVNGAASVDGVSATVSLSAYWRPPVLAVLLLSGVPLEVTAVARSVFR</sequence>
<dbReference type="EMBL" id="SOGQ01000083">
    <property type="protein sequence ID" value="TFC94559.1"/>
    <property type="molecule type" value="Genomic_DNA"/>
</dbReference>
<dbReference type="Pfam" id="PF13400">
    <property type="entry name" value="Tad"/>
    <property type="match status" value="1"/>
</dbReference>
<dbReference type="Proteomes" id="UP000297853">
    <property type="component" value="Unassembled WGS sequence"/>
</dbReference>
<comment type="caution">
    <text evidence="3">The sequence shown here is derived from an EMBL/GenBank/DDBJ whole genome shotgun (WGS) entry which is preliminary data.</text>
</comment>
<feature type="domain" description="Putative Flp pilus-assembly TadG-like N-terminal" evidence="2">
    <location>
        <begin position="35"/>
        <end position="80"/>
    </location>
</feature>
<keyword evidence="1" id="KW-0472">Membrane</keyword>